<keyword evidence="3" id="KW-0143">Chaperone</keyword>
<keyword evidence="5" id="KW-0238">DNA-binding</keyword>
<dbReference type="FunFam" id="1.10.287.110:FF:000034">
    <property type="entry name" value="Chaperone protein DnaJ"/>
    <property type="match status" value="1"/>
</dbReference>
<dbReference type="InterPro" id="IPR001623">
    <property type="entry name" value="DnaJ_domain"/>
</dbReference>
<dbReference type="GO" id="GO:0003677">
    <property type="term" value="F:DNA binding"/>
    <property type="evidence" value="ECO:0007669"/>
    <property type="project" value="UniProtKB-KW"/>
</dbReference>
<keyword evidence="1" id="KW-0677">Repeat</keyword>
<accession>H5SMA3</accession>
<dbReference type="InterPro" id="IPR002939">
    <property type="entry name" value="DnaJ_C"/>
</dbReference>
<dbReference type="PROSITE" id="PS00636">
    <property type="entry name" value="DNAJ_1"/>
    <property type="match status" value="1"/>
</dbReference>
<dbReference type="InterPro" id="IPR018253">
    <property type="entry name" value="DnaJ_domain_CS"/>
</dbReference>
<evidence type="ECO:0000256" key="1">
    <source>
        <dbReference type="ARBA" id="ARBA00022737"/>
    </source>
</evidence>
<reference evidence="5" key="2">
    <citation type="journal article" date="2012" name="PLoS ONE">
        <title>A Deeply Branching Thermophilic Bacterium with an Ancient Acetyl-CoA Pathway Dominates a Subsurface Ecosystem.</title>
        <authorList>
            <person name="Takami H."/>
            <person name="Noguchi H."/>
            <person name="Takaki Y."/>
            <person name="Uchiyama I."/>
            <person name="Toyoda A."/>
            <person name="Nishi S."/>
            <person name="Chee G.-J."/>
            <person name="Arai W."/>
            <person name="Nunoura T."/>
            <person name="Itoh T."/>
            <person name="Hattori M."/>
            <person name="Takai K."/>
        </authorList>
    </citation>
    <scope>NUCLEOTIDE SEQUENCE</scope>
</reference>
<feature type="domain" description="J" evidence="4">
    <location>
        <begin position="5"/>
        <end position="70"/>
    </location>
</feature>
<dbReference type="GO" id="GO:0051082">
    <property type="term" value="F:unfolded protein binding"/>
    <property type="evidence" value="ECO:0007669"/>
    <property type="project" value="InterPro"/>
</dbReference>
<dbReference type="CDD" id="cd06257">
    <property type="entry name" value="DnaJ"/>
    <property type="match status" value="1"/>
</dbReference>
<dbReference type="Pfam" id="PF00226">
    <property type="entry name" value="DnaJ"/>
    <property type="match status" value="1"/>
</dbReference>
<dbReference type="EMBL" id="AP011772">
    <property type="protein sequence ID" value="BAL57289.1"/>
    <property type="molecule type" value="Genomic_DNA"/>
</dbReference>
<reference evidence="5" key="1">
    <citation type="journal article" date="2005" name="Environ. Microbiol.">
        <title>Genetic and functional properties of uncultivated thermophilic crenarchaeotes from a subsurface gold mine as revealed by analysis of genome fragments.</title>
        <authorList>
            <person name="Nunoura T."/>
            <person name="Hirayama H."/>
            <person name="Takami H."/>
            <person name="Oida H."/>
            <person name="Nishi S."/>
            <person name="Shimamura S."/>
            <person name="Suzuki Y."/>
            <person name="Inagaki F."/>
            <person name="Takai K."/>
            <person name="Nealson K.H."/>
            <person name="Horikoshi K."/>
        </authorList>
    </citation>
    <scope>NUCLEOTIDE SEQUENCE</scope>
</reference>
<dbReference type="PANTHER" id="PTHR43096">
    <property type="entry name" value="DNAJ HOMOLOG 1, MITOCHONDRIAL-RELATED"/>
    <property type="match status" value="1"/>
</dbReference>
<evidence type="ECO:0000256" key="3">
    <source>
        <dbReference type="ARBA" id="ARBA00023186"/>
    </source>
</evidence>
<dbReference type="PROSITE" id="PS50076">
    <property type="entry name" value="DNAJ_2"/>
    <property type="match status" value="1"/>
</dbReference>
<dbReference type="Pfam" id="PF01556">
    <property type="entry name" value="DnaJ_C"/>
    <property type="match status" value="1"/>
</dbReference>
<dbReference type="PANTHER" id="PTHR43096:SF52">
    <property type="entry name" value="DNAJ HOMOLOG 1, MITOCHONDRIAL-RELATED"/>
    <property type="match status" value="1"/>
</dbReference>
<dbReference type="InterPro" id="IPR036869">
    <property type="entry name" value="J_dom_sf"/>
</dbReference>
<dbReference type="SUPFAM" id="SSF49493">
    <property type="entry name" value="HSP40/DnaJ peptide-binding domain"/>
    <property type="match status" value="2"/>
</dbReference>
<evidence type="ECO:0000256" key="2">
    <source>
        <dbReference type="ARBA" id="ARBA00022771"/>
    </source>
</evidence>
<dbReference type="PRINTS" id="PR00625">
    <property type="entry name" value="JDOMAIN"/>
</dbReference>
<dbReference type="Gene3D" id="1.10.287.110">
    <property type="entry name" value="DnaJ domain"/>
    <property type="match status" value="1"/>
</dbReference>
<sequence>MGFKDYYAILGVPRTASQEEIKRAYRRLARQYHPDTNPGNKEAEEKFKEIQEAYEVLSNPDTRAKYDQLGANWREYERMAQQGTPPFGSQTNFEAFADFSDFFRMFFGEDFVRRARPVEVRLPVTLSDLYKGTTKVVSLGGQPLSIPLRPGTPPTTRLRLRGKAPGGGDILVYLDVQPDPRFTLKDKDLYAPLPVPLYTALLGGPVTFTHLDGTQLRITIPPETPNGHILSLRGKGWPTTPPGNLYLTVQVELPRNLTPREKELFQELRRLRPDKA</sequence>
<keyword evidence="2" id="KW-0862">Zinc</keyword>
<name>H5SMA3_9BACT</name>
<evidence type="ECO:0000313" key="5">
    <source>
        <dbReference type="EMBL" id="BAL57289.1"/>
    </source>
</evidence>
<dbReference type="AlphaFoldDB" id="H5SMA3"/>
<dbReference type="GO" id="GO:0005737">
    <property type="term" value="C:cytoplasm"/>
    <property type="evidence" value="ECO:0007669"/>
    <property type="project" value="TreeGrafter"/>
</dbReference>
<dbReference type="GO" id="GO:0008270">
    <property type="term" value="F:zinc ion binding"/>
    <property type="evidence" value="ECO:0007669"/>
    <property type="project" value="UniProtKB-KW"/>
</dbReference>
<keyword evidence="2" id="KW-0863">Zinc-finger</keyword>
<organism evidence="5">
    <name type="scientific">uncultured Bacteroidota bacterium</name>
    <dbReference type="NCBI Taxonomy" id="152509"/>
    <lineage>
        <taxon>Bacteria</taxon>
        <taxon>Pseudomonadati</taxon>
        <taxon>Bacteroidota</taxon>
        <taxon>environmental samples</taxon>
    </lineage>
</organism>
<dbReference type="InterPro" id="IPR008971">
    <property type="entry name" value="HSP40/DnaJ_pept-bd"/>
</dbReference>
<evidence type="ECO:0000259" key="4">
    <source>
        <dbReference type="PROSITE" id="PS50076"/>
    </source>
</evidence>
<protein>
    <submittedName>
        <fullName evidence="5">Curved DNA-binding protein</fullName>
    </submittedName>
</protein>
<keyword evidence="2" id="KW-0479">Metal-binding</keyword>
<dbReference type="FunFam" id="2.60.260.20:FF:000013">
    <property type="entry name" value="DnaJ subfamily B member 11"/>
    <property type="match status" value="1"/>
</dbReference>
<dbReference type="CDD" id="cd10747">
    <property type="entry name" value="DnaJ_C"/>
    <property type="match status" value="1"/>
</dbReference>
<proteinExistence type="predicted"/>
<gene>
    <name evidence="5" type="ORF">HGMM_F50B04C15</name>
</gene>
<dbReference type="SUPFAM" id="SSF46565">
    <property type="entry name" value="Chaperone J-domain"/>
    <property type="match status" value="1"/>
</dbReference>
<dbReference type="Gene3D" id="2.60.260.20">
    <property type="entry name" value="Urease metallochaperone UreE, N-terminal domain"/>
    <property type="match status" value="2"/>
</dbReference>
<dbReference type="GO" id="GO:0042026">
    <property type="term" value="P:protein refolding"/>
    <property type="evidence" value="ECO:0007669"/>
    <property type="project" value="TreeGrafter"/>
</dbReference>
<dbReference type="SMART" id="SM00271">
    <property type="entry name" value="DnaJ"/>
    <property type="match status" value="1"/>
</dbReference>